<evidence type="ECO:0000256" key="10">
    <source>
        <dbReference type="ARBA" id="ARBA00032707"/>
    </source>
</evidence>
<evidence type="ECO:0000256" key="5">
    <source>
        <dbReference type="ARBA" id="ARBA00022475"/>
    </source>
</evidence>
<evidence type="ECO:0000256" key="4">
    <source>
        <dbReference type="ARBA" id="ARBA00021581"/>
    </source>
</evidence>
<evidence type="ECO:0000256" key="11">
    <source>
        <dbReference type="ARBA" id="ARBA00047594"/>
    </source>
</evidence>
<evidence type="ECO:0000256" key="7">
    <source>
        <dbReference type="ARBA" id="ARBA00022801"/>
    </source>
</evidence>
<feature type="transmembrane region" description="Helical" evidence="12">
    <location>
        <begin position="189"/>
        <end position="210"/>
    </location>
</feature>
<keyword evidence="8 12" id="KW-1133">Transmembrane helix</keyword>
<dbReference type="KEGG" id="mhk:DFR87_01055"/>
<feature type="transmembrane region" description="Helical" evidence="12">
    <location>
        <begin position="83"/>
        <end position="109"/>
    </location>
</feature>
<evidence type="ECO:0000256" key="6">
    <source>
        <dbReference type="ARBA" id="ARBA00022692"/>
    </source>
</evidence>
<keyword evidence="7 12" id="KW-0378">Hydrolase</keyword>
<protein>
    <recommendedName>
        <fullName evidence="4 12">Undecaprenyl-diphosphatase</fullName>
        <ecNumber evidence="3 12">3.6.1.27</ecNumber>
    </recommendedName>
    <alternativeName>
        <fullName evidence="10 12">Undecaprenyl pyrophosphate phosphatase</fullName>
    </alternativeName>
</protein>
<dbReference type="NCBIfam" id="NF001398">
    <property type="entry name" value="PRK00281.3-5"/>
    <property type="match status" value="1"/>
</dbReference>
<dbReference type="PANTHER" id="PTHR30622:SF2">
    <property type="entry name" value="UNDECAPRENYL-DIPHOSPHATASE"/>
    <property type="match status" value="1"/>
</dbReference>
<name>A0A2U9IRB7_9CREN</name>
<dbReference type="EMBL" id="CP029287">
    <property type="protein sequence ID" value="AWR98526.1"/>
    <property type="molecule type" value="Genomic_DNA"/>
</dbReference>
<gene>
    <name evidence="12" type="primary">uppP</name>
    <name evidence="13" type="ORF">DFR87_01055</name>
</gene>
<dbReference type="RefSeq" id="WP_110368727.1">
    <property type="nucleotide sequence ID" value="NZ_CP029287.2"/>
</dbReference>
<feature type="transmembrane region" description="Helical" evidence="12">
    <location>
        <begin position="115"/>
        <end position="137"/>
    </location>
</feature>
<dbReference type="Pfam" id="PF02673">
    <property type="entry name" value="BacA"/>
    <property type="match status" value="1"/>
</dbReference>
<proteinExistence type="inferred from homology"/>
<dbReference type="Proteomes" id="UP000247586">
    <property type="component" value="Chromosome"/>
</dbReference>
<accession>A0A2U9IRB7</accession>
<dbReference type="AlphaFoldDB" id="A0A2U9IRB7"/>
<keyword evidence="14" id="KW-1185">Reference proteome</keyword>
<dbReference type="GO" id="GO:0050380">
    <property type="term" value="F:undecaprenyl-diphosphatase activity"/>
    <property type="evidence" value="ECO:0007669"/>
    <property type="project" value="UniProtKB-UniRule"/>
</dbReference>
<dbReference type="GO" id="GO:0005886">
    <property type="term" value="C:plasma membrane"/>
    <property type="evidence" value="ECO:0007669"/>
    <property type="project" value="UniProtKB-SubCell"/>
</dbReference>
<dbReference type="STRING" id="1293036.GCA_001315825_02602"/>
<evidence type="ECO:0000256" key="2">
    <source>
        <dbReference type="ARBA" id="ARBA00010621"/>
    </source>
</evidence>
<comment type="function">
    <text evidence="12">Catalyzes the dephosphorylation of undecaprenyl diphosphate (UPP).</text>
</comment>
<dbReference type="GeneID" id="36833887"/>
<reference evidence="13 14" key="1">
    <citation type="submission" date="2018-05" db="EMBL/GenBank/DDBJ databases">
        <title>Complete Genome Sequences of Extremely Thermoacidophilic, Metal-Mobilizing Type-Strain Members of the Archaeal Family Sulfolobaceae: Acidianus brierleyi DSM-1651T, Acidianus sulfidivorans DSM-18786T, Metallosphaera hakonensis DSM-7519T, and Metallosphaera prunae DSM-10039T.</title>
        <authorList>
            <person name="Counts J.A."/>
            <person name="Kelly R.M."/>
        </authorList>
    </citation>
    <scope>NUCLEOTIDE SEQUENCE [LARGE SCALE GENOMIC DNA]</scope>
    <source>
        <strain evidence="13 14">HO1-1</strain>
    </source>
</reference>
<feature type="transmembrane region" description="Helical" evidence="12">
    <location>
        <begin position="255"/>
        <end position="276"/>
    </location>
</feature>
<evidence type="ECO:0000256" key="1">
    <source>
        <dbReference type="ARBA" id="ARBA00004651"/>
    </source>
</evidence>
<comment type="catalytic activity">
    <reaction evidence="11 12">
        <text>di-trans,octa-cis-undecaprenyl diphosphate + H2O = di-trans,octa-cis-undecaprenyl phosphate + phosphate + H(+)</text>
        <dbReference type="Rhea" id="RHEA:28094"/>
        <dbReference type="ChEBI" id="CHEBI:15377"/>
        <dbReference type="ChEBI" id="CHEBI:15378"/>
        <dbReference type="ChEBI" id="CHEBI:43474"/>
        <dbReference type="ChEBI" id="CHEBI:58405"/>
        <dbReference type="ChEBI" id="CHEBI:60392"/>
        <dbReference type="EC" id="3.6.1.27"/>
    </reaction>
</comment>
<reference evidence="14" key="3">
    <citation type="submission" date="2020-03" db="EMBL/GenBank/DDBJ databases">
        <title>Sequencing and Assembly of Multiple Reported Metal-Biooxidizing Members of the Extremely Thermoacidophilic Archaeal Family Sulfolobaceae.</title>
        <authorList>
            <person name="Counts J.A."/>
            <person name="Kelly R.M."/>
        </authorList>
    </citation>
    <scope>NUCLEOTIDE SEQUENCE [LARGE SCALE GENOMIC DNA]</scope>
    <source>
        <strain evidence="14">HO1-1</strain>
    </source>
</reference>
<organism evidence="13 14">
    <name type="scientific">Metallosphaera hakonensis JCM 8857 = DSM 7519</name>
    <dbReference type="NCBI Taxonomy" id="1293036"/>
    <lineage>
        <taxon>Archaea</taxon>
        <taxon>Thermoproteota</taxon>
        <taxon>Thermoprotei</taxon>
        <taxon>Sulfolobales</taxon>
        <taxon>Sulfolobaceae</taxon>
        <taxon>Metallosphaera</taxon>
    </lineage>
</organism>
<feature type="transmembrane region" description="Helical" evidence="12">
    <location>
        <begin position="33"/>
        <end position="62"/>
    </location>
</feature>
<dbReference type="PANTHER" id="PTHR30622">
    <property type="entry name" value="UNDECAPRENYL-DIPHOSPHATASE"/>
    <property type="match status" value="1"/>
</dbReference>
<comment type="subcellular location">
    <subcellularLocation>
        <location evidence="1 12">Cell membrane</location>
        <topology evidence="1 12">Multi-pass membrane protein</topology>
    </subcellularLocation>
</comment>
<evidence type="ECO:0000256" key="9">
    <source>
        <dbReference type="ARBA" id="ARBA00023136"/>
    </source>
</evidence>
<keyword evidence="5 12" id="KW-1003">Cell membrane</keyword>
<comment type="similarity">
    <text evidence="2 12">Belongs to the UppP family.</text>
</comment>
<feature type="transmembrane region" description="Helical" evidence="12">
    <location>
        <begin position="222"/>
        <end position="243"/>
    </location>
</feature>
<keyword evidence="9 12" id="KW-0472">Membrane</keyword>
<dbReference type="HAMAP" id="MF_01006">
    <property type="entry name" value="Undec_diphosphatase"/>
    <property type="match status" value="1"/>
</dbReference>
<evidence type="ECO:0000256" key="8">
    <source>
        <dbReference type="ARBA" id="ARBA00022989"/>
    </source>
</evidence>
<evidence type="ECO:0000313" key="13">
    <source>
        <dbReference type="EMBL" id="AWR98526.1"/>
    </source>
</evidence>
<keyword evidence="6 12" id="KW-0812">Transmembrane</keyword>
<dbReference type="InterPro" id="IPR003824">
    <property type="entry name" value="UppP"/>
</dbReference>
<reference evidence="14" key="2">
    <citation type="submission" date="2020-03" db="EMBL/GenBank/DDBJ databases">
        <title>Complete Genome Sequences of Extremely Thermoacidophilic, Metal-Mobilizing Type-Strain Members of the Archaeal Family Sulfolobaceae: Acidianus brierleyi DSM-1651T, Acidianus sulfidivorans DSM-18786T, Metallosphaera hakonensis DSM-7519T, and Metallosphaera prunae DSM-10039T.</title>
        <authorList>
            <person name="Counts J.A."/>
            <person name="Kelly R.M."/>
        </authorList>
    </citation>
    <scope>NUCLEOTIDE SEQUENCE [LARGE SCALE GENOMIC DNA]</scope>
    <source>
        <strain evidence="14">HO1-1</strain>
    </source>
</reference>
<dbReference type="EC" id="3.6.1.27" evidence="3 12"/>
<evidence type="ECO:0000313" key="14">
    <source>
        <dbReference type="Proteomes" id="UP000247586"/>
    </source>
</evidence>
<evidence type="ECO:0000256" key="12">
    <source>
        <dbReference type="HAMAP-Rule" id="MF_01006"/>
    </source>
</evidence>
<sequence length="278" mass="29353">MNYVLVGIILGLVQGISEWLPISSKTQVLIASTFLLGISFSVAYSFGLFMEVGTILASIIYFRREILKVFKALVGKGTSEDLVLLKFIVTVTVVTGLVGVPLFLFVVNLVTSNVIGLPMIALGLILLADGLVIYISRRRYVPRKGLRELSLREMILVGLAQGLAALPGVSRSGMTTSALILLGVKPEDAFRLSFISLIPAALGAIGVTLIFSKQEVAQALHLVNVTGLLISVVVATGISLVLIDALLKFARSGKVLILVVVLGILAVISGVLSTLVGG</sequence>
<evidence type="ECO:0000256" key="3">
    <source>
        <dbReference type="ARBA" id="ARBA00012374"/>
    </source>
</evidence>
<dbReference type="OrthoDB" id="65864at2157"/>